<comment type="caution">
    <text evidence="1">The sequence shown here is derived from an EMBL/GenBank/DDBJ whole genome shotgun (WGS) entry which is preliminary data.</text>
</comment>
<accession>A0A1R2AP55</accession>
<evidence type="ECO:0000313" key="2">
    <source>
        <dbReference type="Proteomes" id="UP000187209"/>
    </source>
</evidence>
<protein>
    <submittedName>
        <fullName evidence="1">Uncharacterized protein</fullName>
    </submittedName>
</protein>
<sequence>MGCCNFISLEQEVLNEAKLDLQRNSSEISFADLDIRSNEDDEPCKDIVNTEEIIFLSGSRARSTSCNSLRYSNHIEKAFLMTTPLKSCSIVSKSCNLKPNDTFLESNSSISFLPYYQ</sequence>
<reference evidence="1 2" key="1">
    <citation type="submission" date="2016-11" db="EMBL/GenBank/DDBJ databases">
        <title>The macronuclear genome of Stentor coeruleus: a giant cell with tiny introns.</title>
        <authorList>
            <person name="Slabodnick M."/>
            <person name="Ruby J.G."/>
            <person name="Reiff S.B."/>
            <person name="Swart E.C."/>
            <person name="Gosai S."/>
            <person name="Prabakaran S."/>
            <person name="Witkowska E."/>
            <person name="Larue G.E."/>
            <person name="Fisher S."/>
            <person name="Freeman R.M."/>
            <person name="Gunawardena J."/>
            <person name="Chu W."/>
            <person name="Stover N.A."/>
            <person name="Gregory B.D."/>
            <person name="Nowacki M."/>
            <person name="Derisi J."/>
            <person name="Roy S.W."/>
            <person name="Marshall W.F."/>
            <person name="Sood P."/>
        </authorList>
    </citation>
    <scope>NUCLEOTIDE SEQUENCE [LARGE SCALE GENOMIC DNA]</scope>
    <source>
        <strain evidence="1">WM001</strain>
    </source>
</reference>
<keyword evidence="2" id="KW-1185">Reference proteome</keyword>
<dbReference type="AlphaFoldDB" id="A0A1R2AP55"/>
<name>A0A1R2AP55_9CILI</name>
<dbReference type="EMBL" id="MPUH01001793">
    <property type="protein sequence ID" value="OMJ66190.1"/>
    <property type="molecule type" value="Genomic_DNA"/>
</dbReference>
<proteinExistence type="predicted"/>
<gene>
    <name evidence="1" type="ORF">SteCoe_37063</name>
</gene>
<organism evidence="1 2">
    <name type="scientific">Stentor coeruleus</name>
    <dbReference type="NCBI Taxonomy" id="5963"/>
    <lineage>
        <taxon>Eukaryota</taxon>
        <taxon>Sar</taxon>
        <taxon>Alveolata</taxon>
        <taxon>Ciliophora</taxon>
        <taxon>Postciliodesmatophora</taxon>
        <taxon>Heterotrichea</taxon>
        <taxon>Heterotrichida</taxon>
        <taxon>Stentoridae</taxon>
        <taxon>Stentor</taxon>
    </lineage>
</organism>
<evidence type="ECO:0000313" key="1">
    <source>
        <dbReference type="EMBL" id="OMJ66190.1"/>
    </source>
</evidence>
<dbReference type="Proteomes" id="UP000187209">
    <property type="component" value="Unassembled WGS sequence"/>
</dbReference>